<name>A0A8J7DE05_9CYAN</name>
<evidence type="ECO:0000313" key="4">
    <source>
        <dbReference type="EMBL" id="MBE9080422.1"/>
    </source>
</evidence>
<dbReference type="PANTHER" id="PTHR43626:SF4">
    <property type="entry name" value="GCN5-RELATED N-ACETYLTRANSFERASE 2, CHLOROPLASTIC"/>
    <property type="match status" value="1"/>
</dbReference>
<gene>
    <name evidence="4" type="ORF">IQ241_24575</name>
</gene>
<evidence type="ECO:0000256" key="1">
    <source>
        <dbReference type="ARBA" id="ARBA00022679"/>
    </source>
</evidence>
<dbReference type="PANTHER" id="PTHR43626">
    <property type="entry name" value="ACYL-COA N-ACYLTRANSFERASE"/>
    <property type="match status" value="1"/>
</dbReference>
<evidence type="ECO:0000256" key="2">
    <source>
        <dbReference type="ARBA" id="ARBA00023315"/>
    </source>
</evidence>
<sequence>MTQAITQVTSQAKASSIDYRHIQFRYTDTLSEATLAQLCTLFDAAAFWANRRRPEDLATAIANSHPVVTVWDRDRLIGFSRATSDGVYRATIWDVVIHPDYQGAGLGRKLVQTVLSHPHVSQVERVYLMTTHQQSFYQRIGFEVNNTTTMVLFNQPLEALVGVEAGEIA</sequence>
<reference evidence="4" key="1">
    <citation type="submission" date="2020-10" db="EMBL/GenBank/DDBJ databases">
        <authorList>
            <person name="Castelo-Branco R."/>
            <person name="Eusebio N."/>
            <person name="Adriana R."/>
            <person name="Vieira A."/>
            <person name="Brugerolle De Fraissinette N."/>
            <person name="Rezende De Castro R."/>
            <person name="Schneider M.P."/>
            <person name="Vasconcelos V."/>
            <person name="Leao P.N."/>
        </authorList>
    </citation>
    <scope>NUCLEOTIDE SEQUENCE</scope>
    <source>
        <strain evidence="4">LEGE 07310</strain>
    </source>
</reference>
<evidence type="ECO:0000313" key="5">
    <source>
        <dbReference type="Proteomes" id="UP000636505"/>
    </source>
</evidence>
<dbReference type="AlphaFoldDB" id="A0A8J7DE05"/>
<dbReference type="EMBL" id="JADEXG010000115">
    <property type="protein sequence ID" value="MBE9080422.1"/>
    <property type="molecule type" value="Genomic_DNA"/>
</dbReference>
<dbReference type="SUPFAM" id="SSF55729">
    <property type="entry name" value="Acyl-CoA N-acyltransferases (Nat)"/>
    <property type="match status" value="1"/>
</dbReference>
<dbReference type="Gene3D" id="3.40.630.30">
    <property type="match status" value="1"/>
</dbReference>
<dbReference type="Proteomes" id="UP000636505">
    <property type="component" value="Unassembled WGS sequence"/>
</dbReference>
<dbReference type="CDD" id="cd04301">
    <property type="entry name" value="NAT_SF"/>
    <property type="match status" value="1"/>
</dbReference>
<protein>
    <submittedName>
        <fullName evidence="4">GNAT family N-acetyltransferase</fullName>
    </submittedName>
</protein>
<keyword evidence="5" id="KW-1185">Reference proteome</keyword>
<organism evidence="4 5">
    <name type="scientific">Vasconcelosia minhoensis LEGE 07310</name>
    <dbReference type="NCBI Taxonomy" id="915328"/>
    <lineage>
        <taxon>Bacteria</taxon>
        <taxon>Bacillati</taxon>
        <taxon>Cyanobacteriota</taxon>
        <taxon>Cyanophyceae</taxon>
        <taxon>Nodosilineales</taxon>
        <taxon>Cymatolegaceae</taxon>
        <taxon>Vasconcelosia</taxon>
        <taxon>Vasconcelosia minhoensis</taxon>
    </lineage>
</organism>
<dbReference type="InterPro" id="IPR000182">
    <property type="entry name" value="GNAT_dom"/>
</dbReference>
<proteinExistence type="predicted"/>
<evidence type="ECO:0000259" key="3">
    <source>
        <dbReference type="PROSITE" id="PS51186"/>
    </source>
</evidence>
<keyword evidence="2" id="KW-0012">Acyltransferase</keyword>
<feature type="domain" description="N-acetyltransferase" evidence="3">
    <location>
        <begin position="25"/>
        <end position="158"/>
    </location>
</feature>
<accession>A0A8J7DE05</accession>
<keyword evidence="1" id="KW-0808">Transferase</keyword>
<dbReference type="GO" id="GO:0005737">
    <property type="term" value="C:cytoplasm"/>
    <property type="evidence" value="ECO:0007669"/>
    <property type="project" value="TreeGrafter"/>
</dbReference>
<dbReference type="Pfam" id="PF00583">
    <property type="entry name" value="Acetyltransf_1"/>
    <property type="match status" value="1"/>
</dbReference>
<dbReference type="InterPro" id="IPR045039">
    <property type="entry name" value="NSI-like"/>
</dbReference>
<dbReference type="GO" id="GO:0008080">
    <property type="term" value="F:N-acetyltransferase activity"/>
    <property type="evidence" value="ECO:0007669"/>
    <property type="project" value="InterPro"/>
</dbReference>
<comment type="caution">
    <text evidence="4">The sequence shown here is derived from an EMBL/GenBank/DDBJ whole genome shotgun (WGS) entry which is preliminary data.</text>
</comment>
<dbReference type="PROSITE" id="PS51186">
    <property type="entry name" value="GNAT"/>
    <property type="match status" value="1"/>
</dbReference>
<dbReference type="InterPro" id="IPR016181">
    <property type="entry name" value="Acyl_CoA_acyltransferase"/>
</dbReference>